<dbReference type="PANTHER" id="PTHR11373:SF4">
    <property type="entry name" value="DEOXYNUCLEOSIDE TRIPHOSPHATE TRIPHOSPHOHYDROLASE SAMHD1"/>
    <property type="match status" value="1"/>
</dbReference>
<evidence type="ECO:0000313" key="2">
    <source>
        <dbReference type="EMBL" id="QHS90267.1"/>
    </source>
</evidence>
<dbReference type="AlphaFoldDB" id="A0A6C0BDB7"/>
<evidence type="ECO:0000259" key="1">
    <source>
        <dbReference type="SMART" id="SM00471"/>
    </source>
</evidence>
<sequence length="426" mass="49432">MAFKGFIVKDKNDLLRKSKEIHIPIHNTVSISLMAQMFIDTRFFQRLSELKQLATCSYIFSGATHTRFEHSIGTYYLADKLVSKLRLSTGEEVLDLWTSELIKIAGLCHDIGHGPFSHIFDDVFIKNSPYKEHIMATHEFRSVIIVSKIIEESEVLTKYMCKKDIEFIQSLINPSKDNTGFVYQIVSNNVNGLDVDKYDYINRDAYHIGIKSGFDHMKLIDSAIVIDNNIVYSEQSQINIYNLFQTRYAFHKQVYQHKGVVSASHMIVDIMSQLDEPLGITTSILDIEKFVLMTDNYIIQSMKQSKLPKLIQLNKRLQTHNMYPHIITVVGKSLDNIKEILQEYYDKCIVSVSKMGFVSGDKKDPFENIYVYRTKDYFKYGSFTKVKIIDKSEFIIPEVYQQKVIMVFTEYDDIVDNVRGIFKKIE</sequence>
<dbReference type="InterPro" id="IPR050135">
    <property type="entry name" value="dGTPase-like"/>
</dbReference>
<dbReference type="EMBL" id="MN739131">
    <property type="protein sequence ID" value="QHS90267.1"/>
    <property type="molecule type" value="Genomic_DNA"/>
</dbReference>
<dbReference type="GO" id="GO:0008832">
    <property type="term" value="F:dGTPase activity"/>
    <property type="evidence" value="ECO:0007669"/>
    <property type="project" value="TreeGrafter"/>
</dbReference>
<organism evidence="2">
    <name type="scientific">viral metagenome</name>
    <dbReference type="NCBI Taxonomy" id="1070528"/>
    <lineage>
        <taxon>unclassified sequences</taxon>
        <taxon>metagenomes</taxon>
        <taxon>organismal metagenomes</taxon>
    </lineage>
</organism>
<dbReference type="PANTHER" id="PTHR11373">
    <property type="entry name" value="DEOXYNUCLEOSIDE TRIPHOSPHATE TRIPHOSPHOHYDROLASE"/>
    <property type="match status" value="1"/>
</dbReference>
<dbReference type="Gene3D" id="1.10.3210.10">
    <property type="entry name" value="Hypothetical protein af1432"/>
    <property type="match status" value="1"/>
</dbReference>
<accession>A0A6C0BDB7</accession>
<dbReference type="SUPFAM" id="SSF109604">
    <property type="entry name" value="HD-domain/PDEase-like"/>
    <property type="match status" value="1"/>
</dbReference>
<dbReference type="SMART" id="SM00471">
    <property type="entry name" value="HDc"/>
    <property type="match status" value="1"/>
</dbReference>
<dbReference type="CDD" id="cd00077">
    <property type="entry name" value="HDc"/>
    <property type="match status" value="1"/>
</dbReference>
<dbReference type="GO" id="GO:0005634">
    <property type="term" value="C:nucleus"/>
    <property type="evidence" value="ECO:0007669"/>
    <property type="project" value="TreeGrafter"/>
</dbReference>
<feature type="domain" description="HD/PDEase" evidence="1">
    <location>
        <begin position="63"/>
        <end position="210"/>
    </location>
</feature>
<name>A0A6C0BDB7_9ZZZZ</name>
<protein>
    <recommendedName>
        <fullName evidence="1">HD/PDEase domain-containing protein</fullName>
    </recommendedName>
</protein>
<proteinExistence type="predicted"/>
<dbReference type="Pfam" id="PF01966">
    <property type="entry name" value="HD"/>
    <property type="match status" value="1"/>
</dbReference>
<dbReference type="InterPro" id="IPR003607">
    <property type="entry name" value="HD/PDEase_dom"/>
</dbReference>
<dbReference type="GO" id="GO:0006203">
    <property type="term" value="P:dGTP catabolic process"/>
    <property type="evidence" value="ECO:0007669"/>
    <property type="project" value="TreeGrafter"/>
</dbReference>
<reference evidence="2" key="1">
    <citation type="journal article" date="2020" name="Nature">
        <title>Giant virus diversity and host interactions through global metagenomics.</title>
        <authorList>
            <person name="Schulz F."/>
            <person name="Roux S."/>
            <person name="Paez-Espino D."/>
            <person name="Jungbluth S."/>
            <person name="Walsh D.A."/>
            <person name="Denef V.J."/>
            <person name="McMahon K.D."/>
            <person name="Konstantinidis K.T."/>
            <person name="Eloe-Fadrosh E.A."/>
            <person name="Kyrpides N.C."/>
            <person name="Woyke T."/>
        </authorList>
    </citation>
    <scope>NUCLEOTIDE SEQUENCE</scope>
    <source>
        <strain evidence="2">GVMAG-M-3300010160-60</strain>
    </source>
</reference>
<dbReference type="InterPro" id="IPR006674">
    <property type="entry name" value="HD_domain"/>
</dbReference>